<gene>
    <name evidence="1" type="ORF">EN45_090690</name>
</gene>
<dbReference type="Proteomes" id="UP000076449">
    <property type="component" value="Chromosome III"/>
</dbReference>
<proteinExistence type="predicted"/>
<dbReference type="PhylomeDB" id="A0A167QLM4"/>
<organism evidence="1">
    <name type="scientific">Penicillium chrysogenum</name>
    <name type="common">Penicillium notatum</name>
    <dbReference type="NCBI Taxonomy" id="5076"/>
    <lineage>
        <taxon>Eukaryota</taxon>
        <taxon>Fungi</taxon>
        <taxon>Dikarya</taxon>
        <taxon>Ascomycota</taxon>
        <taxon>Pezizomycotina</taxon>
        <taxon>Eurotiomycetes</taxon>
        <taxon>Eurotiomycetidae</taxon>
        <taxon>Eurotiales</taxon>
        <taxon>Aspergillaceae</taxon>
        <taxon>Penicillium</taxon>
        <taxon>Penicillium chrysogenum species complex</taxon>
    </lineage>
</organism>
<dbReference type="AlphaFoldDB" id="A0A167QLM4"/>
<dbReference type="EMBL" id="CM002800">
    <property type="protein sequence ID" value="KZN84907.1"/>
    <property type="molecule type" value="Genomic_DNA"/>
</dbReference>
<reference evidence="1" key="1">
    <citation type="journal article" date="2014" name="Genome Announc.">
        <title>Complete sequencing and chromosome-scale genome assembly of the industrial progenitor strain P2niaD18 from the penicillin producer Penicillium chrysogenum.</title>
        <authorList>
            <person name="Specht T."/>
            <person name="Dahlmann T.A."/>
            <person name="Zadra I."/>
            <person name="Kurnsteiner H."/>
            <person name="Kuck U."/>
        </authorList>
    </citation>
    <scope>NUCLEOTIDE SEQUENCE [LARGE SCALE GENOMIC DNA]</scope>
    <source>
        <strain evidence="1">P2niaD18</strain>
    </source>
</reference>
<sequence length="169" mass="18421">MQSILKYRRLRREVEESLVHARAKTSSLRSNVSPALVKAKADGQMRPDAEGEKEPVLSTDMLLVPGVAVSHPNGANGDIVLVVGWRDNDPSNPLNWSLLKKWMATFICALIAIAMTVPSSIERATQDVFDTRFGVNSMAGSVTTAVLPAKLKPNMSFLKMYENIGPTGL</sequence>
<protein>
    <submittedName>
        <fullName evidence="1">Uncharacterized protein</fullName>
    </submittedName>
</protein>
<accession>A0A167QLM4</accession>
<name>A0A167QLM4_PENCH</name>
<evidence type="ECO:0000313" key="1">
    <source>
        <dbReference type="EMBL" id="KZN84907.1"/>
    </source>
</evidence>